<name>C8XDD9_NAKMY</name>
<protein>
    <submittedName>
        <fullName evidence="3">UspA domain protein</fullName>
    </submittedName>
</protein>
<proteinExistence type="inferred from homology"/>
<gene>
    <name evidence="3" type="ordered locus">Namu_5365</name>
</gene>
<dbReference type="RefSeq" id="WP_015750429.1">
    <property type="nucleotide sequence ID" value="NC_013235.1"/>
</dbReference>
<dbReference type="AlphaFoldDB" id="C8XDD9"/>
<dbReference type="PANTHER" id="PTHR46268:SF6">
    <property type="entry name" value="UNIVERSAL STRESS PROTEIN UP12"/>
    <property type="match status" value="1"/>
</dbReference>
<organism evidence="3 4">
    <name type="scientific">Nakamurella multipartita (strain ATCC 700099 / DSM 44233 / CIP 104796 / JCM 9543 / NBRC 105858 / Y-104)</name>
    <name type="common">Microsphaera multipartita</name>
    <dbReference type="NCBI Taxonomy" id="479431"/>
    <lineage>
        <taxon>Bacteria</taxon>
        <taxon>Bacillati</taxon>
        <taxon>Actinomycetota</taxon>
        <taxon>Actinomycetes</taxon>
        <taxon>Nakamurellales</taxon>
        <taxon>Nakamurellaceae</taxon>
        <taxon>Nakamurella</taxon>
    </lineage>
</organism>
<dbReference type="InterPro" id="IPR006015">
    <property type="entry name" value="Universal_stress_UspA"/>
</dbReference>
<keyword evidence="4" id="KW-1185">Reference proteome</keyword>
<dbReference type="eggNOG" id="COG0589">
    <property type="taxonomic scope" value="Bacteria"/>
</dbReference>
<dbReference type="PRINTS" id="PR01438">
    <property type="entry name" value="UNVRSLSTRESS"/>
</dbReference>
<dbReference type="InParanoid" id="C8XDD9"/>
<dbReference type="Pfam" id="PF00582">
    <property type="entry name" value="Usp"/>
    <property type="match status" value="2"/>
</dbReference>
<dbReference type="Gene3D" id="3.40.50.12370">
    <property type="match status" value="1"/>
</dbReference>
<feature type="domain" description="UspA" evidence="2">
    <location>
        <begin position="2"/>
        <end position="141"/>
    </location>
</feature>
<evidence type="ECO:0000259" key="2">
    <source>
        <dbReference type="Pfam" id="PF00582"/>
    </source>
</evidence>
<dbReference type="STRING" id="479431.Namu_5365"/>
<dbReference type="SUPFAM" id="SSF52402">
    <property type="entry name" value="Adenine nucleotide alpha hydrolases-like"/>
    <property type="match status" value="2"/>
</dbReference>
<dbReference type="PANTHER" id="PTHR46268">
    <property type="entry name" value="STRESS RESPONSE PROTEIN NHAX"/>
    <property type="match status" value="1"/>
</dbReference>
<dbReference type="CDD" id="cd00293">
    <property type="entry name" value="USP-like"/>
    <property type="match status" value="1"/>
</dbReference>
<evidence type="ECO:0000256" key="1">
    <source>
        <dbReference type="ARBA" id="ARBA00008791"/>
    </source>
</evidence>
<feature type="domain" description="UspA" evidence="2">
    <location>
        <begin position="206"/>
        <end position="296"/>
    </location>
</feature>
<dbReference type="InterPro" id="IPR006016">
    <property type="entry name" value="UspA"/>
</dbReference>
<reference evidence="4" key="1">
    <citation type="submission" date="2009-09" db="EMBL/GenBank/DDBJ databases">
        <title>The complete genome of Nakamurella multipartita DSM 44233.</title>
        <authorList>
            <consortium name="US DOE Joint Genome Institute (JGI-PGF)"/>
            <person name="Lucas S."/>
            <person name="Copeland A."/>
            <person name="Lapidus A."/>
            <person name="Glavina del Rio T."/>
            <person name="Dalin E."/>
            <person name="Tice H."/>
            <person name="Bruce D."/>
            <person name="Goodwin L."/>
            <person name="Pitluck S."/>
            <person name="Kyrpides N."/>
            <person name="Mavromatis K."/>
            <person name="Ivanova N."/>
            <person name="Ovchinnikova G."/>
            <person name="Sims D."/>
            <person name="Meincke L."/>
            <person name="Brettin T."/>
            <person name="Detter J.C."/>
            <person name="Han C."/>
            <person name="Larimer F."/>
            <person name="Land M."/>
            <person name="Hauser L."/>
            <person name="Markowitz V."/>
            <person name="Cheng J.-F."/>
            <person name="Hugenholtz P."/>
            <person name="Woyke T."/>
            <person name="Wu D."/>
            <person name="Klenk H.-P."/>
            <person name="Eisen J.A."/>
        </authorList>
    </citation>
    <scope>NUCLEOTIDE SEQUENCE [LARGE SCALE GENOMIC DNA]</scope>
    <source>
        <strain evidence="4">ATCC 700099 / DSM 44233 / CIP 104796 / JCM 9543 / NBRC 105858 / Y-104</strain>
    </source>
</reference>
<dbReference type="OrthoDB" id="5242641at2"/>
<dbReference type="Proteomes" id="UP000002218">
    <property type="component" value="Chromosome"/>
</dbReference>
<dbReference type="HOGENOM" id="CLU_049301_4_1_11"/>
<dbReference type="KEGG" id="nml:Namu_5365"/>
<dbReference type="EMBL" id="CP001737">
    <property type="protein sequence ID" value="ACV81629.1"/>
    <property type="molecule type" value="Genomic_DNA"/>
</dbReference>
<accession>C8XDD9</accession>
<comment type="similarity">
    <text evidence="1">Belongs to the universal stress protein A family.</text>
</comment>
<reference evidence="3 4" key="2">
    <citation type="journal article" date="2010" name="Stand. Genomic Sci.">
        <title>Complete genome sequence of Nakamurella multipartita type strain (Y-104).</title>
        <authorList>
            <person name="Tice H."/>
            <person name="Mayilraj S."/>
            <person name="Sims D."/>
            <person name="Lapidus A."/>
            <person name="Nolan M."/>
            <person name="Lucas S."/>
            <person name="Glavina Del Rio T."/>
            <person name="Copeland A."/>
            <person name="Cheng J.F."/>
            <person name="Meincke L."/>
            <person name="Bruce D."/>
            <person name="Goodwin L."/>
            <person name="Pitluck S."/>
            <person name="Ivanova N."/>
            <person name="Mavromatis K."/>
            <person name="Ovchinnikova G."/>
            <person name="Pati A."/>
            <person name="Chen A."/>
            <person name="Palaniappan K."/>
            <person name="Land M."/>
            <person name="Hauser L."/>
            <person name="Chang Y.J."/>
            <person name="Jeffries C.D."/>
            <person name="Detter J.C."/>
            <person name="Brettin T."/>
            <person name="Rohde M."/>
            <person name="Goker M."/>
            <person name="Bristow J."/>
            <person name="Eisen J.A."/>
            <person name="Markowitz V."/>
            <person name="Hugenholtz P."/>
            <person name="Kyrpides N.C."/>
            <person name="Klenk H.P."/>
            <person name="Chen F."/>
        </authorList>
    </citation>
    <scope>NUCLEOTIDE SEQUENCE [LARGE SCALE GENOMIC DNA]</scope>
    <source>
        <strain evidence="4">ATCC 700099 / DSM 44233 / CIP 104796 / JCM 9543 / NBRC 105858 / Y-104</strain>
    </source>
</reference>
<evidence type="ECO:0000313" key="3">
    <source>
        <dbReference type="EMBL" id="ACV81629.1"/>
    </source>
</evidence>
<evidence type="ECO:0000313" key="4">
    <source>
        <dbReference type="Proteomes" id="UP000002218"/>
    </source>
</evidence>
<sequence length="320" mass="33645">MTIVVGFSPHKGGRDALELAVLLARSGRPEPVVVTTVTPQHWTTPSMAKVDAEFQAWATAQGEAALDQARQFMAAKAPELSVSYGQVAGRSVPAALSRSCADAEGDLLVLGSSRDGRSGQVVLGSTSEPLLHSSPLPVAIAPRGYRAHCTAISRMSCSYSGTEESGDLLLAVAGMSRRIGGALRVVTFGVRGRTMYPPEVGLGAEDMVLSQWTEQVRQFQRAALDRLSELALLPASASAEIATGSDWADVMDELEWEPGEVLVVGSSPLGTLARVFVGSRATKIIRYSPVPVVVVPAAVASKVAEDLDPSPDPNPHPDPN</sequence>